<accession>A0ABP8RIZ9</accession>
<name>A0ABP8RIZ9_9PSEU</name>
<dbReference type="InterPro" id="IPR007138">
    <property type="entry name" value="ABM_dom"/>
</dbReference>
<dbReference type="SUPFAM" id="SSF54909">
    <property type="entry name" value="Dimeric alpha+beta barrel"/>
    <property type="match status" value="1"/>
</dbReference>
<keyword evidence="3" id="KW-1185">Reference proteome</keyword>
<dbReference type="Proteomes" id="UP001501598">
    <property type="component" value="Unassembled WGS sequence"/>
</dbReference>
<evidence type="ECO:0000313" key="2">
    <source>
        <dbReference type="EMBL" id="GAA4540216.1"/>
    </source>
</evidence>
<evidence type="ECO:0000313" key="3">
    <source>
        <dbReference type="Proteomes" id="UP001501598"/>
    </source>
</evidence>
<reference evidence="3" key="1">
    <citation type="journal article" date="2019" name="Int. J. Syst. Evol. Microbiol.">
        <title>The Global Catalogue of Microorganisms (GCM) 10K type strain sequencing project: providing services to taxonomists for standard genome sequencing and annotation.</title>
        <authorList>
            <consortium name="The Broad Institute Genomics Platform"/>
            <consortium name="The Broad Institute Genome Sequencing Center for Infectious Disease"/>
            <person name="Wu L."/>
            <person name="Ma J."/>
        </authorList>
    </citation>
    <scope>NUCLEOTIDE SEQUENCE [LARGE SCALE GENOMIC DNA]</scope>
    <source>
        <strain evidence="3">JCM 17906</strain>
    </source>
</reference>
<protein>
    <recommendedName>
        <fullName evidence="1">ABM domain-containing protein</fullName>
    </recommendedName>
</protein>
<dbReference type="PROSITE" id="PS51725">
    <property type="entry name" value="ABM"/>
    <property type="match status" value="1"/>
</dbReference>
<proteinExistence type="predicted"/>
<gene>
    <name evidence="2" type="ORF">GCM10023175_12590</name>
</gene>
<dbReference type="InterPro" id="IPR011008">
    <property type="entry name" value="Dimeric_a/b-barrel"/>
</dbReference>
<sequence length="109" mass="11679">MESDVTVRELAYLRGRGDSADRLESALREAIAVLAGSEACVAVEVVRGVEDPLLFVLCVDWTSVEDHMDFRDSPAMAEYRSHVAGLLAGPPEFAHYRSTAALAGSAARG</sequence>
<comment type="caution">
    <text evidence="2">The sequence shown here is derived from an EMBL/GenBank/DDBJ whole genome shotgun (WGS) entry which is preliminary data.</text>
</comment>
<dbReference type="EMBL" id="BAABGT010000019">
    <property type="protein sequence ID" value="GAA4540216.1"/>
    <property type="molecule type" value="Genomic_DNA"/>
</dbReference>
<organism evidence="2 3">
    <name type="scientific">Pseudonocardia xishanensis</name>
    <dbReference type="NCBI Taxonomy" id="630995"/>
    <lineage>
        <taxon>Bacteria</taxon>
        <taxon>Bacillati</taxon>
        <taxon>Actinomycetota</taxon>
        <taxon>Actinomycetes</taxon>
        <taxon>Pseudonocardiales</taxon>
        <taxon>Pseudonocardiaceae</taxon>
        <taxon>Pseudonocardia</taxon>
    </lineage>
</organism>
<evidence type="ECO:0000259" key="1">
    <source>
        <dbReference type="PROSITE" id="PS51725"/>
    </source>
</evidence>
<dbReference type="Pfam" id="PF03992">
    <property type="entry name" value="ABM"/>
    <property type="match status" value="1"/>
</dbReference>
<feature type="domain" description="ABM" evidence="1">
    <location>
        <begin position="7"/>
        <end position="96"/>
    </location>
</feature>
<dbReference type="Gene3D" id="3.30.70.100">
    <property type="match status" value="1"/>
</dbReference>